<dbReference type="Proteomes" id="UP000663829">
    <property type="component" value="Unassembled WGS sequence"/>
</dbReference>
<evidence type="ECO:0000256" key="2">
    <source>
        <dbReference type="PIRSR" id="PIRSR005211-1"/>
    </source>
</evidence>
<dbReference type="PANTHER" id="PTHR10794:SF63">
    <property type="entry name" value="ALPHA_BETA HYDROLASE 1, ISOFORM A"/>
    <property type="match status" value="1"/>
</dbReference>
<feature type="active site" description="Charge relay system" evidence="2">
    <location>
        <position position="139"/>
    </location>
</feature>
<dbReference type="OrthoDB" id="247542at2759"/>
<evidence type="ECO:0000313" key="5">
    <source>
        <dbReference type="EMBL" id="CAF4231082.1"/>
    </source>
</evidence>
<sequence length="226" mass="26141">MELVMCVLGYSYGAGTLIKYLGEQADHCRLTAAISLCASYDYIATTNGLEKWFNLRLYNKALTETLLGYLRTHESQLKDTTYLNLTNVYRARTIREFDIATAVPLFGYEDVLDYYKECSSGPWIQHIRIPTLISSTIDDPICVIEGLPLSAVRKNEHVIAVLTKEGGHVGWLEGWWPRKYTWENRVVVEYIRIIMKKIHYEWNIHSDRNAEELSVEYSVDTFEITL</sequence>
<dbReference type="EMBL" id="CAJNOQ010018235">
    <property type="protein sequence ID" value="CAF1422772.1"/>
    <property type="molecule type" value="Genomic_DNA"/>
</dbReference>
<dbReference type="Proteomes" id="UP000681722">
    <property type="component" value="Unassembled WGS sequence"/>
</dbReference>
<dbReference type="InterPro" id="IPR029058">
    <property type="entry name" value="AB_hydrolase_fold"/>
</dbReference>
<dbReference type="PIRSF" id="PIRSF005211">
    <property type="entry name" value="Ab_hydro_YheT"/>
    <property type="match status" value="1"/>
</dbReference>
<dbReference type="InterPro" id="IPR050960">
    <property type="entry name" value="AB_hydrolase_4_sf"/>
</dbReference>
<dbReference type="EMBL" id="CAJOBA010050135">
    <property type="protein sequence ID" value="CAF4231082.1"/>
    <property type="molecule type" value="Genomic_DNA"/>
</dbReference>
<accession>A0A815MMW7</accession>
<dbReference type="GO" id="GO:0051793">
    <property type="term" value="P:medium-chain fatty acid catabolic process"/>
    <property type="evidence" value="ECO:0007669"/>
    <property type="project" value="TreeGrafter"/>
</dbReference>
<dbReference type="GO" id="GO:0051792">
    <property type="term" value="P:medium-chain fatty acid biosynthetic process"/>
    <property type="evidence" value="ECO:0007669"/>
    <property type="project" value="TreeGrafter"/>
</dbReference>
<dbReference type="SUPFAM" id="SSF53474">
    <property type="entry name" value="alpha/beta-Hydrolases"/>
    <property type="match status" value="1"/>
</dbReference>
<evidence type="ECO:0000256" key="1">
    <source>
        <dbReference type="ARBA" id="ARBA00010884"/>
    </source>
</evidence>
<dbReference type="InterPro" id="IPR012020">
    <property type="entry name" value="ABHD4"/>
</dbReference>
<dbReference type="Proteomes" id="UP000682733">
    <property type="component" value="Unassembled WGS sequence"/>
</dbReference>
<reference evidence="3" key="1">
    <citation type="submission" date="2021-02" db="EMBL/GenBank/DDBJ databases">
        <authorList>
            <person name="Nowell W R."/>
        </authorList>
    </citation>
    <scope>NUCLEOTIDE SEQUENCE</scope>
</reference>
<organism evidence="3 7">
    <name type="scientific">Didymodactylos carnosus</name>
    <dbReference type="NCBI Taxonomy" id="1234261"/>
    <lineage>
        <taxon>Eukaryota</taxon>
        <taxon>Metazoa</taxon>
        <taxon>Spiralia</taxon>
        <taxon>Gnathifera</taxon>
        <taxon>Rotifera</taxon>
        <taxon>Eurotatoria</taxon>
        <taxon>Bdelloidea</taxon>
        <taxon>Philodinida</taxon>
        <taxon>Philodinidae</taxon>
        <taxon>Didymodactylos</taxon>
    </lineage>
</organism>
<evidence type="ECO:0000313" key="3">
    <source>
        <dbReference type="EMBL" id="CAF1422772.1"/>
    </source>
</evidence>
<dbReference type="GO" id="GO:0047372">
    <property type="term" value="F:monoacylglycerol lipase activity"/>
    <property type="evidence" value="ECO:0007669"/>
    <property type="project" value="TreeGrafter"/>
</dbReference>
<dbReference type="EMBL" id="CAJNOK010028341">
    <property type="protein sequence ID" value="CAF1433183.1"/>
    <property type="molecule type" value="Genomic_DNA"/>
</dbReference>
<keyword evidence="7" id="KW-1185">Reference proteome</keyword>
<dbReference type="Gene3D" id="3.40.50.1820">
    <property type="entry name" value="alpha/beta hydrolase"/>
    <property type="match status" value="1"/>
</dbReference>
<dbReference type="AlphaFoldDB" id="A0A815MMW7"/>
<dbReference type="Proteomes" id="UP000677228">
    <property type="component" value="Unassembled WGS sequence"/>
</dbReference>
<comment type="similarity">
    <text evidence="1">Belongs to the AB hydrolase superfamily. AB hydrolase 4 family.</text>
</comment>
<feature type="active site" description="Charge relay system" evidence="2">
    <location>
        <position position="11"/>
    </location>
</feature>
<evidence type="ECO:0000313" key="6">
    <source>
        <dbReference type="EMBL" id="CAF4305046.1"/>
    </source>
</evidence>
<dbReference type="PANTHER" id="PTHR10794">
    <property type="entry name" value="ABHYDROLASE DOMAIN-CONTAINING PROTEIN"/>
    <property type="match status" value="1"/>
</dbReference>
<evidence type="ECO:0000313" key="7">
    <source>
        <dbReference type="Proteomes" id="UP000663829"/>
    </source>
</evidence>
<dbReference type="GO" id="GO:0008126">
    <property type="term" value="F:acetylesterase activity"/>
    <property type="evidence" value="ECO:0007669"/>
    <property type="project" value="TreeGrafter"/>
</dbReference>
<dbReference type="EMBL" id="CAJOBC010083661">
    <property type="protein sequence ID" value="CAF4305046.1"/>
    <property type="molecule type" value="Genomic_DNA"/>
</dbReference>
<name>A0A815MMW7_9BILA</name>
<feature type="active site" description="Charge relay system" evidence="2">
    <location>
        <position position="168"/>
    </location>
</feature>
<gene>
    <name evidence="3" type="ORF">GPM918_LOCUS33765</name>
    <name evidence="4" type="ORF">OVA965_LOCUS34131</name>
    <name evidence="6" type="ORF">SRO942_LOCUS34452</name>
    <name evidence="5" type="ORF">TMI583_LOCUS35050</name>
</gene>
<evidence type="ECO:0000313" key="4">
    <source>
        <dbReference type="EMBL" id="CAF1433183.1"/>
    </source>
</evidence>
<proteinExistence type="inferred from homology"/>
<comment type="caution">
    <text evidence="3">The sequence shown here is derived from an EMBL/GenBank/DDBJ whole genome shotgun (WGS) entry which is preliminary data.</text>
</comment>
<protein>
    <submittedName>
        <fullName evidence="3">Uncharacterized protein</fullName>
    </submittedName>
</protein>